<feature type="transmembrane region" description="Helical" evidence="1">
    <location>
        <begin position="161"/>
        <end position="179"/>
    </location>
</feature>
<dbReference type="OrthoDB" id="5019680at2"/>
<keyword evidence="1" id="KW-1133">Transmembrane helix</keyword>
<dbReference type="AlphaFoldDB" id="A0A0K1JE90"/>
<keyword evidence="3" id="KW-1185">Reference proteome</keyword>
<feature type="transmembrane region" description="Helical" evidence="1">
    <location>
        <begin position="100"/>
        <end position="121"/>
    </location>
</feature>
<keyword evidence="1" id="KW-0472">Membrane</keyword>
<feature type="transmembrane region" description="Helical" evidence="1">
    <location>
        <begin position="69"/>
        <end position="91"/>
    </location>
</feature>
<dbReference type="EMBL" id="CP011112">
    <property type="protein sequence ID" value="AKU15032.1"/>
    <property type="molecule type" value="Genomic_DNA"/>
</dbReference>
<accession>A0A0K1JE90</accession>
<keyword evidence="1" id="KW-0812">Transmembrane</keyword>
<sequence>MTDTGDSTMPHAHERLPAWAVFPVAALLSWVIGALPWIVSGMRLEISDAWPDFLPGHTPRVALPFGEYAVQPLLTVGVIGGAAAMAASLLARPSVRHPRVLAAAGASVGLLVALWQTVMVAGGSLADLREARLLVAGLIATLVVASAIGMVAGAGLAAHRGLVWPLGGALVASLAGPWFNDLVHRGVINPSWTNGVAKWNLWIGGVVLGLVLAAYGIQRTHLPVWLGALAVLWVMPAALIALNYVTYYGTRNPIRRGTVSEVLDGGRDVFVKALEPHTHVIGPLILAAVIGVLGEVARSARSTPALSADAPAA</sequence>
<dbReference type="Proteomes" id="UP000066480">
    <property type="component" value="Chromosome"/>
</dbReference>
<gene>
    <name evidence="2" type="ORF">VV02_02765</name>
</gene>
<reference evidence="2 3" key="1">
    <citation type="submission" date="2015-03" db="EMBL/GenBank/DDBJ databases">
        <title>Luteipulveratus halotolerans sp. nov., a novel actinobacterium (Dermacoccaceae) from Sarawak, Malaysia.</title>
        <authorList>
            <person name="Juboi H."/>
            <person name="Basik A."/>
            <person name="Shamsul S.S."/>
            <person name="Arnold P."/>
            <person name="Schmitt E.K."/>
            <person name="Sanglier J.-J."/>
            <person name="Yeo T."/>
        </authorList>
    </citation>
    <scope>NUCLEOTIDE SEQUENCE [LARGE SCALE GENOMIC DNA]</scope>
    <source>
        <strain evidence="2 3">MN07-A0370</strain>
    </source>
</reference>
<organism evidence="2 3">
    <name type="scientific">Luteipulveratus mongoliensis</name>
    <dbReference type="NCBI Taxonomy" id="571913"/>
    <lineage>
        <taxon>Bacteria</taxon>
        <taxon>Bacillati</taxon>
        <taxon>Actinomycetota</taxon>
        <taxon>Actinomycetes</taxon>
        <taxon>Micrococcales</taxon>
        <taxon>Dermacoccaceae</taxon>
        <taxon>Luteipulveratus</taxon>
    </lineage>
</organism>
<proteinExistence type="predicted"/>
<evidence type="ECO:0000313" key="3">
    <source>
        <dbReference type="Proteomes" id="UP000066480"/>
    </source>
</evidence>
<feature type="transmembrane region" description="Helical" evidence="1">
    <location>
        <begin position="16"/>
        <end position="39"/>
    </location>
</feature>
<name>A0A0K1JE90_9MICO</name>
<evidence type="ECO:0000313" key="2">
    <source>
        <dbReference type="EMBL" id="AKU15032.1"/>
    </source>
</evidence>
<evidence type="ECO:0000256" key="1">
    <source>
        <dbReference type="SAM" id="Phobius"/>
    </source>
</evidence>
<protein>
    <submittedName>
        <fullName evidence="2">Uncharacterized protein</fullName>
    </submittedName>
</protein>
<feature type="transmembrane region" description="Helical" evidence="1">
    <location>
        <begin position="280"/>
        <end position="297"/>
    </location>
</feature>
<feature type="transmembrane region" description="Helical" evidence="1">
    <location>
        <begin position="199"/>
        <end position="217"/>
    </location>
</feature>
<feature type="transmembrane region" description="Helical" evidence="1">
    <location>
        <begin position="133"/>
        <end position="154"/>
    </location>
</feature>
<feature type="transmembrane region" description="Helical" evidence="1">
    <location>
        <begin position="224"/>
        <end position="245"/>
    </location>
</feature>
<dbReference type="RefSeq" id="WP_052589627.1">
    <property type="nucleotide sequence ID" value="NZ_CP011112.1"/>
</dbReference>
<dbReference type="KEGG" id="lmoi:VV02_02765"/>